<dbReference type="GO" id="GO:0008237">
    <property type="term" value="F:metallopeptidase activity"/>
    <property type="evidence" value="ECO:0007669"/>
    <property type="project" value="InterPro"/>
</dbReference>
<keyword evidence="11" id="KW-0378">Hydrolase</keyword>
<feature type="domain" description="Peptidase M10 serralysin C-terminal" evidence="10">
    <location>
        <begin position="388"/>
        <end position="518"/>
    </location>
</feature>
<organism evidence="11 12">
    <name type="scientific">Pseudoprimorskyibacter insulae</name>
    <dbReference type="NCBI Taxonomy" id="1695997"/>
    <lineage>
        <taxon>Bacteria</taxon>
        <taxon>Pseudomonadati</taxon>
        <taxon>Pseudomonadota</taxon>
        <taxon>Alphaproteobacteria</taxon>
        <taxon>Rhodobacterales</taxon>
        <taxon>Paracoccaceae</taxon>
        <taxon>Pseudoprimorskyibacter</taxon>
    </lineage>
</organism>
<evidence type="ECO:0000256" key="3">
    <source>
        <dbReference type="ARBA" id="ARBA00004613"/>
    </source>
</evidence>
<dbReference type="Proteomes" id="UP000244904">
    <property type="component" value="Unassembled WGS sequence"/>
</dbReference>
<feature type="compositionally biased region" description="Low complexity" evidence="9">
    <location>
        <begin position="599"/>
        <end position="623"/>
    </location>
</feature>
<evidence type="ECO:0000256" key="8">
    <source>
        <dbReference type="ARBA" id="ARBA00023136"/>
    </source>
</evidence>
<evidence type="ECO:0000259" key="10">
    <source>
        <dbReference type="Pfam" id="PF08548"/>
    </source>
</evidence>
<dbReference type="Gene3D" id="3.40.390.10">
    <property type="entry name" value="Collagenase (Catalytic Domain)"/>
    <property type="match status" value="1"/>
</dbReference>
<dbReference type="EMBL" id="OMOJ01000002">
    <property type="protein sequence ID" value="SPF79829.1"/>
    <property type="molecule type" value="Genomic_DNA"/>
</dbReference>
<dbReference type="InterPro" id="IPR013858">
    <property type="entry name" value="Peptidase_M10B_C"/>
</dbReference>
<keyword evidence="5" id="KW-0800">Toxin</keyword>
<dbReference type="InterPro" id="IPR011049">
    <property type="entry name" value="Serralysin-like_metalloprot_C"/>
</dbReference>
<evidence type="ECO:0000256" key="1">
    <source>
        <dbReference type="ARBA" id="ARBA00001913"/>
    </source>
</evidence>
<dbReference type="Gene3D" id="2.150.10.10">
    <property type="entry name" value="Serralysin-like metalloprotease, C-terminal"/>
    <property type="match status" value="10"/>
</dbReference>
<dbReference type="GO" id="GO:0016020">
    <property type="term" value="C:membrane"/>
    <property type="evidence" value="ECO:0007669"/>
    <property type="project" value="UniProtKB-SubCell"/>
</dbReference>
<keyword evidence="4" id="KW-0964">Secreted</keyword>
<evidence type="ECO:0000256" key="7">
    <source>
        <dbReference type="ARBA" id="ARBA00023026"/>
    </source>
</evidence>
<feature type="region of interest" description="Disordered" evidence="9">
    <location>
        <begin position="546"/>
        <end position="628"/>
    </location>
</feature>
<keyword evidence="6" id="KW-0677">Repeat</keyword>
<dbReference type="GO" id="GO:0005615">
    <property type="term" value="C:extracellular space"/>
    <property type="evidence" value="ECO:0007669"/>
    <property type="project" value="InterPro"/>
</dbReference>
<dbReference type="Pfam" id="PF00353">
    <property type="entry name" value="HemolysinCabind"/>
    <property type="match status" value="15"/>
</dbReference>
<dbReference type="InterPro" id="IPR018511">
    <property type="entry name" value="Hemolysin-typ_Ca-bd_CS"/>
</dbReference>
<dbReference type="SUPFAM" id="SSF51120">
    <property type="entry name" value="beta-Roll"/>
    <property type="match status" value="9"/>
</dbReference>
<dbReference type="PANTHER" id="PTHR38340">
    <property type="entry name" value="S-LAYER PROTEIN"/>
    <property type="match status" value="1"/>
</dbReference>
<sequence length="1698" mass="174016">MCFVCCDQIVPSFCPVETDPAAVALLSASLGDHAQINENGDALGSASTTHSMSVGDTFNGTLNQRALDGSFDVDFISFTASAGQTITVTFTNSPGLISTARLVDGNLWPTRTPFNTDSKGNAIPGGTNSFTVTFDDPGTFYLRVTDEGRTTDATSRDYSITLSNGIALPVWTTAQISDYLQRGYWQESEREERSWNQTVVTVDTSAMVNTSDATGNVIAIVDDARRAMALWNDVMGNLTLTEVSNSGDITLTHETGDSANAQAETKLAPSNFQADEIIESGVMNVRTGYIIQVVGGAGNTLSGTYVHEFGHLLGLGHAGPYDGAALYGVNNNHRNDIRLNTIMSYMDPSENTSLNLSPNSRIGGVFSYTVLTPMLADIAAVQEKYGVNTTTRTGNDTYGFNTTLPGTVYDTTLWTRPVALTLYDRGGIDTLDMSGFSADQVINLSELSASSIQGGKSNLYIASGTVIENATGGSGNDVITGNDARNALIGGAGDDTIHAVGANDQLEGGTGNDKLYASGSNGNWLGGDAGDDTLYGGFGQDYLFGGEGEDSISGQEGADQISGGAGRDSINGGSHNDTIHGDDGADTIHGGSGNDSIAGDSGADLLNGNDGDDTLNGGNDSDTLNGHDGNDKLIIGEGNDRAYGGTGNDLILVDAIDGVDMLFGEEGDDTISLYNSGTSGGSDLDGGDGSDVLEVLGDWSTPTDINLYLARLNSIEAIRFGGTGTGTVSLALHNEGLADVDTLIGRNTPGLVEHLKITLGYTANRLIMSDWTLIDWGNQGEVIEVVGSYSGDLVHGSDGNDSLTMNDGDDSVDSGDGDDFVIGGTGKDFIMTGNGDDVVDGGADNDLVATGSGQDIVNGGDGDDNLAGGDGDDVVAGGAGNDTLNGGKGVDVVSGEDGDDVLTALLSEGTWDGDFFFGGDGVDTLRLTGGVNYGTMDMRGAFVSEIEVLEFTNRAGTNAKFDSEAFSGTGLLLDFAFANGVQIRGAFGNAIDTLTIYMNRNAVDLSALTFDNWEDGTDKVVVIGNASRETITGTSMADRIDGLGGNDKIDGGDGNDSLLGGDGADTLIGGAGRDTLLGGAGDDRIMRGTGALTTKAIDGGDGTDMLDLSDLTFTNLTVDLDAQTLTTGPNSFGFSLIEKFFSIEAVEGTANDDSLMAAVNGSRLSGGDGNDTLIGRDGNDTIYGGLGNDMILGVDGVDQLFGGGGDDTLSIGGGGIGEAINGGGGIDLATFSQSFSAHKINLSSQSMHRVGAVGGVPITFEIGTIEQVENVTGSLGNDTITGDEQSNVLNGALGDDILNGKAGNDTLIGGLGSDTAQFDSALNDVLIFMRSGQLAVNFGGHTNIVEDDIEFLQFSDQTLAYSDALGMGNTIAPKILGTAKAGEVLTINVDSIEAAGGKGPFGYQWMRDGSPVIGSTTPSYQLGQDDLGHTISVTVGFSNAAGQPQTASSQPTDPVVTDALTLIGTAAADTLTGSAGHDSIDGLAGDDLLNGGLGNDTIIGGNGKDTIIGGGGNDSITGGADGFDLRDVIYGGDGDDTIDGGYGNDELRGDDGNDNLAGGFGADTVLGGKGDDVLTGAAFGDVLFGGDGSDFINGGFGYDRVNGGGGADKFYHLGNAGHGSDWIQDFNGAEDILMYGGKASGKDFLVQKAFTPFAGSPDVPELFITHIPTGNLLWALVDGAVNEQLIVTSGAEKFDLMM</sequence>
<dbReference type="InterPro" id="IPR008972">
    <property type="entry name" value="Cupredoxin"/>
</dbReference>
<name>A0A2R8AVB6_9RHOB</name>
<dbReference type="PANTHER" id="PTHR38340:SF1">
    <property type="entry name" value="S-LAYER PROTEIN"/>
    <property type="match status" value="1"/>
</dbReference>
<evidence type="ECO:0000256" key="5">
    <source>
        <dbReference type="ARBA" id="ARBA00022656"/>
    </source>
</evidence>
<dbReference type="InterPro" id="IPR050557">
    <property type="entry name" value="RTX_toxin/Mannuronan_C5-epim"/>
</dbReference>
<evidence type="ECO:0000256" key="6">
    <source>
        <dbReference type="ARBA" id="ARBA00022737"/>
    </source>
</evidence>
<keyword evidence="8" id="KW-0472">Membrane</keyword>
<dbReference type="InterPro" id="IPR003995">
    <property type="entry name" value="RTX_toxin_determinant-A"/>
</dbReference>
<reference evidence="12" key="1">
    <citation type="submission" date="2018-03" db="EMBL/GenBank/DDBJ databases">
        <authorList>
            <person name="Rodrigo-Torres L."/>
            <person name="Arahal R. D."/>
            <person name="Lucena T."/>
        </authorList>
    </citation>
    <scope>NUCLEOTIDE SEQUENCE [LARGE SCALE GENOMIC DNA]</scope>
    <source>
        <strain evidence="12">CECT 8871</strain>
    </source>
</reference>
<comment type="subcellular location">
    <subcellularLocation>
        <location evidence="2">Membrane</location>
    </subcellularLocation>
    <subcellularLocation>
        <location evidence="3">Secreted</location>
    </subcellularLocation>
</comment>
<dbReference type="PRINTS" id="PR01488">
    <property type="entry name" value="RTXTOXINA"/>
</dbReference>
<evidence type="ECO:0000256" key="9">
    <source>
        <dbReference type="SAM" id="MobiDB-lite"/>
    </source>
</evidence>
<dbReference type="CDD" id="cd00920">
    <property type="entry name" value="Cupredoxin"/>
    <property type="match status" value="1"/>
</dbReference>
<dbReference type="Pfam" id="PF08548">
    <property type="entry name" value="Peptidase_M10_C"/>
    <property type="match status" value="1"/>
</dbReference>
<evidence type="ECO:0000313" key="12">
    <source>
        <dbReference type="Proteomes" id="UP000244904"/>
    </source>
</evidence>
<evidence type="ECO:0000256" key="4">
    <source>
        <dbReference type="ARBA" id="ARBA00022525"/>
    </source>
</evidence>
<dbReference type="SUPFAM" id="SSF49503">
    <property type="entry name" value="Cupredoxins"/>
    <property type="match status" value="1"/>
</dbReference>
<dbReference type="InterPro" id="IPR001343">
    <property type="entry name" value="Hemolysn_Ca-bd"/>
</dbReference>
<evidence type="ECO:0000256" key="2">
    <source>
        <dbReference type="ARBA" id="ARBA00004370"/>
    </source>
</evidence>
<keyword evidence="7" id="KW-0843">Virulence</keyword>
<gene>
    <name evidence="11" type="primary">prtC_2</name>
    <name evidence="11" type="ORF">PRI8871_01628</name>
</gene>
<protein>
    <submittedName>
        <fullName evidence="11">Serralysin C</fullName>
        <ecNumber evidence="11">3.4.24.40</ecNumber>
    </submittedName>
</protein>
<dbReference type="RefSeq" id="WP_108885663.1">
    <property type="nucleotide sequence ID" value="NZ_OMOJ01000002.1"/>
</dbReference>
<dbReference type="GO" id="GO:0005509">
    <property type="term" value="F:calcium ion binding"/>
    <property type="evidence" value="ECO:0007669"/>
    <property type="project" value="InterPro"/>
</dbReference>
<dbReference type="GO" id="GO:0090729">
    <property type="term" value="F:toxin activity"/>
    <property type="evidence" value="ECO:0007669"/>
    <property type="project" value="UniProtKB-KW"/>
</dbReference>
<comment type="cofactor">
    <cofactor evidence="1">
        <name>Ca(2+)</name>
        <dbReference type="ChEBI" id="CHEBI:29108"/>
    </cofactor>
</comment>
<dbReference type="SUPFAM" id="SSF55486">
    <property type="entry name" value="Metalloproteases ('zincins'), catalytic domain"/>
    <property type="match status" value="1"/>
</dbReference>
<dbReference type="PROSITE" id="PS00330">
    <property type="entry name" value="HEMOLYSIN_CALCIUM"/>
    <property type="match status" value="11"/>
</dbReference>
<evidence type="ECO:0000313" key="11">
    <source>
        <dbReference type="EMBL" id="SPF79829.1"/>
    </source>
</evidence>
<dbReference type="Gene3D" id="2.60.120.380">
    <property type="match status" value="1"/>
</dbReference>
<keyword evidence="12" id="KW-1185">Reference proteome</keyword>
<dbReference type="OrthoDB" id="733404at2"/>
<proteinExistence type="predicted"/>
<accession>A0A2R8AVB6</accession>
<dbReference type="PRINTS" id="PR00313">
    <property type="entry name" value="CABNDNGRPT"/>
</dbReference>
<dbReference type="EC" id="3.4.24.40" evidence="11"/>
<dbReference type="InterPro" id="IPR024079">
    <property type="entry name" value="MetalloPept_cat_dom_sf"/>
</dbReference>